<sequence length="190" mass="21014">MMNKTIRFFCTTALCTALLAGCSSQPKKEEIPDVNLVEASYVVADALLLNADKIHLNRTKPLLVASFVNVDDVQQSSTLGRIIAEQVGSRISQNGMKVVEVKLRSDSIFVKGNQYPNEGEFLLSRELKDLSSEHDAIAVVVGTYAESKSRVYITAKMLNTNDNSILASFDYSLPIGADVKQMLRADKRRR</sequence>
<feature type="domain" description="FlgO" evidence="1">
    <location>
        <begin position="43"/>
        <end position="176"/>
    </location>
</feature>
<keyword evidence="3" id="KW-1185">Reference proteome</keyword>
<dbReference type="eggNOG" id="ENOG5030ICB">
    <property type="taxonomic scope" value="Bacteria"/>
</dbReference>
<evidence type="ECO:0000313" key="2">
    <source>
        <dbReference type="EMBL" id="EIJ41680.1"/>
    </source>
</evidence>
<evidence type="ECO:0000259" key="1">
    <source>
        <dbReference type="Pfam" id="PF17680"/>
    </source>
</evidence>
<dbReference type="Pfam" id="PF17680">
    <property type="entry name" value="FlgO"/>
    <property type="match status" value="1"/>
</dbReference>
<dbReference type="Proteomes" id="UP000005744">
    <property type="component" value="Unassembled WGS sequence"/>
</dbReference>
<dbReference type="PROSITE" id="PS51257">
    <property type="entry name" value="PROKAR_LIPOPROTEIN"/>
    <property type="match status" value="1"/>
</dbReference>
<dbReference type="EMBL" id="JH600070">
    <property type="protein sequence ID" value="EIJ41680.1"/>
    <property type="molecule type" value="Genomic_DNA"/>
</dbReference>
<dbReference type="RefSeq" id="WP_002683824.1">
    <property type="nucleotide sequence ID" value="NZ_JH600070.1"/>
</dbReference>
<dbReference type="InterPro" id="IPR041215">
    <property type="entry name" value="FlgO_dom"/>
</dbReference>
<proteinExistence type="predicted"/>
<dbReference type="STRING" id="395493.BegalDRAFT_0769"/>
<dbReference type="AlphaFoldDB" id="I3CDI7"/>
<name>I3CDI7_9GAMM</name>
<dbReference type="HOGENOM" id="CLU_111499_0_0_6"/>
<dbReference type="OrthoDB" id="8479562at2"/>
<evidence type="ECO:0000313" key="3">
    <source>
        <dbReference type="Proteomes" id="UP000005744"/>
    </source>
</evidence>
<reference evidence="2 3" key="1">
    <citation type="submission" date="2011-11" db="EMBL/GenBank/DDBJ databases">
        <title>Improved High-Quality Draft sequence of Beggiatoa alba B18lD.</title>
        <authorList>
            <consortium name="US DOE Joint Genome Institute"/>
            <person name="Lucas S."/>
            <person name="Han J."/>
            <person name="Lapidus A."/>
            <person name="Cheng J.-F."/>
            <person name="Goodwin L."/>
            <person name="Pitluck S."/>
            <person name="Peters L."/>
            <person name="Mikhailova N."/>
            <person name="Held B."/>
            <person name="Detter J.C."/>
            <person name="Han C."/>
            <person name="Tapia R."/>
            <person name="Land M."/>
            <person name="Hauser L."/>
            <person name="Kyrpides N."/>
            <person name="Ivanova N."/>
            <person name="Pagani I."/>
            <person name="Samuel K."/>
            <person name="Teske A."/>
            <person name="Mueller J."/>
            <person name="Woyke T."/>
        </authorList>
    </citation>
    <scope>NUCLEOTIDE SEQUENCE [LARGE SCALE GENOMIC DNA]</scope>
    <source>
        <strain evidence="2 3">B18LD</strain>
    </source>
</reference>
<gene>
    <name evidence="2" type="ORF">BegalDRAFT_0769</name>
</gene>
<protein>
    <recommendedName>
        <fullName evidence="1">FlgO domain-containing protein</fullName>
    </recommendedName>
</protein>
<organism evidence="2 3">
    <name type="scientific">Beggiatoa alba B18LD</name>
    <dbReference type="NCBI Taxonomy" id="395493"/>
    <lineage>
        <taxon>Bacteria</taxon>
        <taxon>Pseudomonadati</taxon>
        <taxon>Pseudomonadota</taxon>
        <taxon>Gammaproteobacteria</taxon>
        <taxon>Thiotrichales</taxon>
        <taxon>Thiotrichaceae</taxon>
        <taxon>Beggiatoa</taxon>
    </lineage>
</organism>
<accession>I3CDI7</accession>